<dbReference type="GO" id="GO:0003964">
    <property type="term" value="F:RNA-directed DNA polymerase activity"/>
    <property type="evidence" value="ECO:0007669"/>
    <property type="project" value="UniProtKB-KW"/>
</dbReference>
<dbReference type="PANTHER" id="PTHR11439:SF483">
    <property type="entry name" value="PEPTIDE SYNTHASE GLIP-LIKE, PUTATIVE (AFU_ORTHOLOGUE AFUA_3G12920)-RELATED"/>
    <property type="match status" value="1"/>
</dbReference>
<accession>A0A9Q4H925</accession>
<gene>
    <name evidence="2" type="ORF">OYG11_12920</name>
</gene>
<sequence length="303" mass="34315">HVKSSLKKKFEMTDLGHLHYFLGLQVLQSQEGIFLSQSKYACDILRHFHMEDCKPAPSPFQSGVKLSVSCTSPEVDATLYRQLVGKLLYLTHTRPDLSFAVGLVARFMQNPRESHWKAAKRILRYVRGIVQFGIHYSAETSPLLVGFTNSDWASDPDDRKSTAGYVFTLGSGPITWACKKQGAISLSSAEAEYRGAVEASKEALWLRQILSEFGFQQQHPTTLWCDNQSAIQLCKDPVQHQRSKHIELHMHFIRKLIHDHVLEVQYCSTDDQVADIFTKALTEAKFTKLRYMLGVQEVVTKGG</sequence>
<dbReference type="SUPFAM" id="SSF56672">
    <property type="entry name" value="DNA/RNA polymerases"/>
    <property type="match status" value="1"/>
</dbReference>
<dbReference type="PANTHER" id="PTHR11439">
    <property type="entry name" value="GAG-POL-RELATED RETROTRANSPOSON"/>
    <property type="match status" value="1"/>
</dbReference>
<dbReference type="EMBL" id="JAPQFC010001300">
    <property type="protein sequence ID" value="MCY6525093.1"/>
    <property type="molecule type" value="Genomic_DNA"/>
</dbReference>
<evidence type="ECO:0000313" key="3">
    <source>
        <dbReference type="Proteomes" id="UP001077788"/>
    </source>
</evidence>
<comment type="caution">
    <text evidence="2">The sequence shown here is derived from an EMBL/GenBank/DDBJ whole genome shotgun (WGS) entry which is preliminary data.</text>
</comment>
<keyword evidence="2" id="KW-0808">Transferase</keyword>
<reference evidence="2" key="1">
    <citation type="journal article" date="2021" name="Vet Sci">
        <title>O-Serogroups and Pathovirotypes of Escherichia coli Isolated from Post-Weaning Piglets Showing Diarrhoea and/or Oedema in South Korea.</title>
        <authorList>
            <person name="Byun J.W."/>
            <person name="Moon B.Y."/>
            <person name="Do K.H."/>
            <person name="Lee K."/>
            <person name="Lee H.Y."/>
            <person name="Kim W.I."/>
            <person name="So B."/>
            <person name="Lee W.K."/>
        </authorList>
    </citation>
    <scope>NUCLEOTIDE SEQUENCE</scope>
    <source>
        <strain evidence="2">84/14</strain>
    </source>
</reference>
<feature type="non-terminal residue" evidence="2">
    <location>
        <position position="1"/>
    </location>
</feature>
<name>A0A9Q4H925_ACTPL</name>
<keyword evidence="2" id="KW-0695">RNA-directed DNA polymerase</keyword>
<evidence type="ECO:0000313" key="2">
    <source>
        <dbReference type="EMBL" id="MCY6525093.1"/>
    </source>
</evidence>
<dbReference type="InterPro" id="IPR043502">
    <property type="entry name" value="DNA/RNA_pol_sf"/>
</dbReference>
<dbReference type="AlphaFoldDB" id="A0A9Q4H925"/>
<evidence type="ECO:0000259" key="1">
    <source>
        <dbReference type="Pfam" id="PF07727"/>
    </source>
</evidence>
<organism evidence="2 3">
    <name type="scientific">Actinobacillus pleuropneumoniae</name>
    <name type="common">Haemophilus pleuropneumoniae</name>
    <dbReference type="NCBI Taxonomy" id="715"/>
    <lineage>
        <taxon>Bacteria</taxon>
        <taxon>Pseudomonadati</taxon>
        <taxon>Pseudomonadota</taxon>
        <taxon>Gammaproteobacteria</taxon>
        <taxon>Pasteurellales</taxon>
        <taxon>Pasteurellaceae</taxon>
        <taxon>Actinobacillus</taxon>
    </lineage>
</organism>
<feature type="domain" description="Reverse transcriptase Ty1/copia-type" evidence="1">
    <location>
        <begin position="2"/>
        <end position="60"/>
    </location>
</feature>
<protein>
    <submittedName>
        <fullName evidence="2">Reverse transcriptase domain-containing protein</fullName>
    </submittedName>
</protein>
<dbReference type="Pfam" id="PF07727">
    <property type="entry name" value="RVT_2"/>
    <property type="match status" value="1"/>
</dbReference>
<proteinExistence type="predicted"/>
<keyword evidence="2" id="KW-0548">Nucleotidyltransferase</keyword>
<reference evidence="2" key="2">
    <citation type="submission" date="2022-12" db="EMBL/GenBank/DDBJ databases">
        <authorList>
            <person name="Kardos G."/>
            <person name="Sarkozi R."/>
            <person name="Laczko L."/>
            <person name="Marton S."/>
            <person name="Makrai L."/>
            <person name="Banyai K."/>
            <person name="Fodor L."/>
        </authorList>
    </citation>
    <scope>NUCLEOTIDE SEQUENCE</scope>
    <source>
        <strain evidence="2">84/14</strain>
    </source>
</reference>
<dbReference type="RefSeq" id="WP_267992477.1">
    <property type="nucleotide sequence ID" value="NZ_JAPQFC010001300.1"/>
</dbReference>
<dbReference type="CDD" id="cd09272">
    <property type="entry name" value="RNase_HI_RT_Ty1"/>
    <property type="match status" value="1"/>
</dbReference>
<dbReference type="InterPro" id="IPR013103">
    <property type="entry name" value="RVT_2"/>
</dbReference>
<dbReference type="Proteomes" id="UP001077788">
    <property type="component" value="Unassembled WGS sequence"/>
</dbReference>